<evidence type="ECO:0000256" key="2">
    <source>
        <dbReference type="ARBA" id="ARBA00022448"/>
    </source>
</evidence>
<dbReference type="OrthoDB" id="9812912at2"/>
<dbReference type="EMBL" id="NSLI01000001">
    <property type="protein sequence ID" value="PAX09686.1"/>
    <property type="molecule type" value="Genomic_DNA"/>
</dbReference>
<evidence type="ECO:0000256" key="3">
    <source>
        <dbReference type="ARBA" id="ARBA00022475"/>
    </source>
</evidence>
<keyword evidence="8 9" id="KW-0472">Membrane</keyword>
<feature type="transmembrane region" description="Helical" evidence="9">
    <location>
        <begin position="21"/>
        <end position="42"/>
    </location>
</feature>
<dbReference type="Proteomes" id="UP000218151">
    <property type="component" value="Unassembled WGS sequence"/>
</dbReference>
<dbReference type="AlphaFoldDB" id="A0A2A2SKB3"/>
<evidence type="ECO:0000256" key="4">
    <source>
        <dbReference type="ARBA" id="ARBA00022519"/>
    </source>
</evidence>
<evidence type="ECO:0000259" key="10">
    <source>
        <dbReference type="Pfam" id="PF11356"/>
    </source>
</evidence>
<keyword evidence="7 9" id="KW-1133">Transmembrane helix</keyword>
<dbReference type="RefSeq" id="WP_095996794.1">
    <property type="nucleotide sequence ID" value="NZ_NSLI01000001.1"/>
</dbReference>
<name>A0A2A2SKB3_9SPHN</name>
<keyword evidence="6" id="KW-0653">Protein transport</keyword>
<comment type="subcellular location">
    <subcellularLocation>
        <location evidence="1">Cell inner membrane</location>
    </subcellularLocation>
</comment>
<keyword evidence="3" id="KW-1003">Cell membrane</keyword>
<keyword evidence="5 9" id="KW-0812">Transmembrane</keyword>
<sequence>MRLQLDARARRWLRRLPVVNLYSAAELALMAVLAGQAARLVWAIATPVSPLGEWRPAPVVTPASPVDTLTSFDPFFRLTGPAQAAGPVAVTSLQLTLFGTRIDDATGGGSAILAGPDGVQKSVSVGEEVAPGVRLAAVAFDHVTLDRGGPREDLYLDQSQAPGATTPGVVPPAITGATVVAPAGSGVTVPQLRQDIGFIPRIDGGRLSGLVLRSQGTGDAFRQIGLQDGDVLTSIGGRAVTGADALDGLQRQYPQGGNVPLTVERGGQPVQLSITIAPPQ</sequence>
<organism evidence="11 12">
    <name type="scientific">Sphingomonas lenta</name>
    <dbReference type="NCBI Taxonomy" id="1141887"/>
    <lineage>
        <taxon>Bacteria</taxon>
        <taxon>Pseudomonadati</taxon>
        <taxon>Pseudomonadota</taxon>
        <taxon>Alphaproteobacteria</taxon>
        <taxon>Sphingomonadales</taxon>
        <taxon>Sphingomonadaceae</taxon>
        <taxon>Sphingomonas</taxon>
    </lineage>
</organism>
<evidence type="ECO:0000256" key="8">
    <source>
        <dbReference type="ARBA" id="ARBA00023136"/>
    </source>
</evidence>
<keyword evidence="12" id="KW-1185">Reference proteome</keyword>
<keyword evidence="2" id="KW-0813">Transport</keyword>
<dbReference type="SUPFAM" id="SSF50156">
    <property type="entry name" value="PDZ domain-like"/>
    <property type="match status" value="1"/>
</dbReference>
<evidence type="ECO:0000313" key="11">
    <source>
        <dbReference type="EMBL" id="PAX09686.1"/>
    </source>
</evidence>
<evidence type="ECO:0000256" key="1">
    <source>
        <dbReference type="ARBA" id="ARBA00004533"/>
    </source>
</evidence>
<evidence type="ECO:0000256" key="7">
    <source>
        <dbReference type="ARBA" id="ARBA00022989"/>
    </source>
</evidence>
<dbReference type="Gene3D" id="2.30.30.830">
    <property type="match status" value="1"/>
</dbReference>
<dbReference type="InterPro" id="IPR024961">
    <property type="entry name" value="T2SS_GspC_N"/>
</dbReference>
<proteinExistence type="predicted"/>
<dbReference type="InterPro" id="IPR036034">
    <property type="entry name" value="PDZ_sf"/>
</dbReference>
<evidence type="ECO:0000256" key="5">
    <source>
        <dbReference type="ARBA" id="ARBA00022692"/>
    </source>
</evidence>
<evidence type="ECO:0000256" key="9">
    <source>
        <dbReference type="SAM" id="Phobius"/>
    </source>
</evidence>
<dbReference type="Pfam" id="PF11356">
    <property type="entry name" value="T2SSC"/>
    <property type="match status" value="1"/>
</dbReference>
<evidence type="ECO:0000313" key="12">
    <source>
        <dbReference type="Proteomes" id="UP000218151"/>
    </source>
</evidence>
<protein>
    <submittedName>
        <fullName evidence="11">Type II secretory protein PulC</fullName>
    </submittedName>
</protein>
<reference evidence="12" key="1">
    <citation type="submission" date="2017-09" db="EMBL/GenBank/DDBJ databases">
        <authorList>
            <person name="Feng G."/>
            <person name="Zhu H."/>
        </authorList>
    </citation>
    <scope>NUCLEOTIDE SEQUENCE [LARGE SCALE GENOMIC DNA]</scope>
    <source>
        <strain evidence="12">1PNM-20</strain>
    </source>
</reference>
<dbReference type="Gene3D" id="2.30.42.10">
    <property type="match status" value="1"/>
</dbReference>
<comment type="caution">
    <text evidence="11">The sequence shown here is derived from an EMBL/GenBank/DDBJ whole genome shotgun (WGS) entry which is preliminary data.</text>
</comment>
<accession>A0A2A2SKB3</accession>
<dbReference type="GO" id="GO:0005886">
    <property type="term" value="C:plasma membrane"/>
    <property type="evidence" value="ECO:0007669"/>
    <property type="project" value="UniProtKB-SubCell"/>
</dbReference>
<evidence type="ECO:0000256" key="6">
    <source>
        <dbReference type="ARBA" id="ARBA00022927"/>
    </source>
</evidence>
<dbReference type="GO" id="GO:0015031">
    <property type="term" value="P:protein transport"/>
    <property type="evidence" value="ECO:0007669"/>
    <property type="project" value="UniProtKB-KW"/>
</dbReference>
<gene>
    <name evidence="11" type="ORF">CKY28_02850</name>
</gene>
<keyword evidence="4" id="KW-0997">Cell inner membrane</keyword>
<feature type="domain" description="Type II secretion system protein GspC N-terminal" evidence="10">
    <location>
        <begin position="29"/>
        <end position="156"/>
    </location>
</feature>